<feature type="signal peptide" evidence="8">
    <location>
        <begin position="1"/>
        <end position="19"/>
    </location>
</feature>
<evidence type="ECO:0000313" key="10">
    <source>
        <dbReference type="Proteomes" id="UP000366872"/>
    </source>
</evidence>
<feature type="chain" id="PRO_5025337848" evidence="8">
    <location>
        <begin position="20"/>
        <end position="292"/>
    </location>
</feature>
<dbReference type="PANTHER" id="PTHR43772:SF2">
    <property type="entry name" value="PUTATIVE (AFU_ORTHOLOGUE AFUA_2G04480)-RELATED"/>
    <property type="match status" value="1"/>
</dbReference>
<reference evidence="9 10" key="1">
    <citation type="submission" date="2019-04" db="EMBL/GenBank/DDBJ databases">
        <authorList>
            <person name="Van Vliet M D."/>
        </authorList>
    </citation>
    <scope>NUCLEOTIDE SEQUENCE [LARGE SCALE GENOMIC DNA]</scope>
    <source>
        <strain evidence="9 10">F1</strain>
    </source>
</reference>
<evidence type="ECO:0000256" key="3">
    <source>
        <dbReference type="ARBA" id="ARBA00022801"/>
    </source>
</evidence>
<evidence type="ECO:0000256" key="7">
    <source>
        <dbReference type="RuleBase" id="RU361187"/>
    </source>
</evidence>
<feature type="site" description="Important for catalytic activity, responsible for pKa modulation of the active site Glu and correct orientation of both the proton donor and substrate" evidence="6">
    <location>
        <position position="139"/>
    </location>
</feature>
<evidence type="ECO:0000256" key="6">
    <source>
        <dbReference type="PIRSR" id="PIRSR606710-2"/>
    </source>
</evidence>
<dbReference type="InterPro" id="IPR052176">
    <property type="entry name" value="Glycosyl_Hydrlase_43_Enz"/>
</dbReference>
<dbReference type="Gene3D" id="2.115.10.20">
    <property type="entry name" value="Glycosyl hydrolase domain, family 43"/>
    <property type="match status" value="1"/>
</dbReference>
<comment type="similarity">
    <text evidence="1 7">Belongs to the glycosyl hydrolase 43 family.</text>
</comment>
<sequence>MKKALLLMVIGCAAFQAQAKNPMFWGADPSGVVARDGRVFVFPTYDLKDWSDQKFWECWSSSDLVNWTNHGKIFDTEMSGWGINNAWAPDITFKNGKYYFYYYFNNGKEHPGGVGVAIADKPEGPYKEALGKMLIRWHDPCIFNDDDGRSYLYAQNKVRELNPDMVSFKDQQDIRLEIGEVPDKYEATYVFKRNGVYYFTYAKKWNHLIYYTGDNPKGPFTYRGEIMKPYGANNHHSIIEHNGKWIIFYHEWAPKESETSRRRIRAEWLEFNDDGTIKLVEVTEEGLSRKID</sequence>
<dbReference type="AlphaFoldDB" id="A0A6C2U0D5"/>
<dbReference type="InterPro" id="IPR023296">
    <property type="entry name" value="Glyco_hydro_beta-prop_sf"/>
</dbReference>
<proteinExistence type="inferred from homology"/>
<dbReference type="SUPFAM" id="SSF75005">
    <property type="entry name" value="Arabinanase/levansucrase/invertase"/>
    <property type="match status" value="1"/>
</dbReference>
<dbReference type="PANTHER" id="PTHR43772">
    <property type="entry name" value="ENDO-1,4-BETA-XYLANASE"/>
    <property type="match status" value="1"/>
</dbReference>
<dbReference type="RefSeq" id="WP_168442118.1">
    <property type="nucleotide sequence ID" value="NZ_CAAHFG010000001.1"/>
</dbReference>
<evidence type="ECO:0000256" key="2">
    <source>
        <dbReference type="ARBA" id="ARBA00022651"/>
    </source>
</evidence>
<evidence type="ECO:0000256" key="4">
    <source>
        <dbReference type="ARBA" id="ARBA00023277"/>
    </source>
</evidence>
<accession>A0A6C2U0D5</accession>
<evidence type="ECO:0000256" key="1">
    <source>
        <dbReference type="ARBA" id="ARBA00009865"/>
    </source>
</evidence>
<dbReference type="InterPro" id="IPR006710">
    <property type="entry name" value="Glyco_hydro_43"/>
</dbReference>
<evidence type="ECO:0000313" key="9">
    <source>
        <dbReference type="EMBL" id="VGO13337.1"/>
    </source>
</evidence>
<keyword evidence="4" id="KW-0119">Carbohydrate metabolism</keyword>
<dbReference type="GO" id="GO:0045493">
    <property type="term" value="P:xylan catabolic process"/>
    <property type="evidence" value="ECO:0007669"/>
    <property type="project" value="UniProtKB-KW"/>
</dbReference>
<keyword evidence="2" id="KW-0624">Polysaccharide degradation</keyword>
<evidence type="ECO:0000256" key="8">
    <source>
        <dbReference type="SAM" id="SignalP"/>
    </source>
</evidence>
<dbReference type="Pfam" id="PF04616">
    <property type="entry name" value="Glyco_hydro_43"/>
    <property type="match status" value="1"/>
</dbReference>
<dbReference type="Proteomes" id="UP000366872">
    <property type="component" value="Unassembled WGS sequence"/>
</dbReference>
<dbReference type="GO" id="GO:0004553">
    <property type="term" value="F:hydrolase activity, hydrolyzing O-glycosyl compounds"/>
    <property type="evidence" value="ECO:0007669"/>
    <property type="project" value="InterPro"/>
</dbReference>
<keyword evidence="3 7" id="KW-0378">Hydrolase</keyword>
<keyword evidence="5 7" id="KW-0326">Glycosidase</keyword>
<protein>
    <submittedName>
        <fullName evidence="9">Xylosidase/arabinosidase</fullName>
    </submittedName>
</protein>
<evidence type="ECO:0000256" key="5">
    <source>
        <dbReference type="ARBA" id="ARBA00023295"/>
    </source>
</evidence>
<name>A0A6C2U0D5_PONDE</name>
<organism evidence="9 10">
    <name type="scientific">Pontiella desulfatans</name>
    <dbReference type="NCBI Taxonomy" id="2750659"/>
    <lineage>
        <taxon>Bacteria</taxon>
        <taxon>Pseudomonadati</taxon>
        <taxon>Kiritimatiellota</taxon>
        <taxon>Kiritimatiellia</taxon>
        <taxon>Kiritimatiellales</taxon>
        <taxon>Pontiellaceae</taxon>
        <taxon>Pontiella</taxon>
    </lineage>
</organism>
<keyword evidence="10" id="KW-1185">Reference proteome</keyword>
<dbReference type="CDD" id="cd08990">
    <property type="entry name" value="GH43_AXH_like"/>
    <property type="match status" value="1"/>
</dbReference>
<gene>
    <name evidence="9" type="primary">xsa_2</name>
    <name evidence="9" type="ORF">PDESU_01893</name>
</gene>
<keyword evidence="2" id="KW-0858">Xylan degradation</keyword>
<keyword evidence="8" id="KW-0732">Signal</keyword>
<dbReference type="EMBL" id="CAAHFG010000001">
    <property type="protein sequence ID" value="VGO13337.1"/>
    <property type="molecule type" value="Genomic_DNA"/>
</dbReference>